<dbReference type="AlphaFoldDB" id="A0A382J019"/>
<protein>
    <submittedName>
        <fullName evidence="1">Uncharacterized protein</fullName>
    </submittedName>
</protein>
<sequence>MRPLPQHLPNLPQHLQFLQHHLPNLKVLQQFIGQVATIFCGE</sequence>
<gene>
    <name evidence="1" type="ORF">METZ01_LOCUS257626</name>
</gene>
<organism evidence="1">
    <name type="scientific">marine metagenome</name>
    <dbReference type="NCBI Taxonomy" id="408172"/>
    <lineage>
        <taxon>unclassified sequences</taxon>
        <taxon>metagenomes</taxon>
        <taxon>ecological metagenomes</taxon>
    </lineage>
</organism>
<name>A0A382J019_9ZZZZ</name>
<evidence type="ECO:0000313" key="1">
    <source>
        <dbReference type="EMBL" id="SVC04772.1"/>
    </source>
</evidence>
<accession>A0A382J019</accession>
<reference evidence="1" key="1">
    <citation type="submission" date="2018-05" db="EMBL/GenBank/DDBJ databases">
        <authorList>
            <person name="Lanie J.A."/>
            <person name="Ng W.-L."/>
            <person name="Kazmierczak K.M."/>
            <person name="Andrzejewski T.M."/>
            <person name="Davidsen T.M."/>
            <person name="Wayne K.J."/>
            <person name="Tettelin H."/>
            <person name="Glass J.I."/>
            <person name="Rusch D."/>
            <person name="Podicherti R."/>
            <person name="Tsui H.-C.T."/>
            <person name="Winkler M.E."/>
        </authorList>
    </citation>
    <scope>NUCLEOTIDE SEQUENCE</scope>
</reference>
<proteinExistence type="predicted"/>
<dbReference type="EMBL" id="UINC01070542">
    <property type="protein sequence ID" value="SVC04772.1"/>
    <property type="molecule type" value="Genomic_DNA"/>
</dbReference>